<dbReference type="Proteomes" id="UP000593601">
    <property type="component" value="Chromosome"/>
</dbReference>
<keyword evidence="4" id="KW-0378">Hydrolase</keyword>
<evidence type="ECO:0000259" key="3">
    <source>
        <dbReference type="SMART" id="SM00507"/>
    </source>
</evidence>
<dbReference type="InterPro" id="IPR002711">
    <property type="entry name" value="HNH"/>
</dbReference>
<name>A0A7M2RF22_9FIRM</name>
<dbReference type="RefSeq" id="WP_193735305.1">
    <property type="nucleotide sequence ID" value="NZ_CP063304.1"/>
</dbReference>
<dbReference type="PANTHER" id="PTHR33877">
    <property type="entry name" value="SLL1193 PROTEIN"/>
    <property type="match status" value="1"/>
</dbReference>
<organism evidence="4 5">
    <name type="scientific">Blautia liquoris</name>
    <dbReference type="NCBI Taxonomy" id="2779518"/>
    <lineage>
        <taxon>Bacteria</taxon>
        <taxon>Bacillati</taxon>
        <taxon>Bacillota</taxon>
        <taxon>Clostridia</taxon>
        <taxon>Lachnospirales</taxon>
        <taxon>Lachnospiraceae</taxon>
        <taxon>Blautia</taxon>
    </lineage>
</organism>
<keyword evidence="2" id="KW-0812">Transmembrane</keyword>
<dbReference type="PANTHER" id="PTHR33877:SF1">
    <property type="entry name" value="TYPE IV METHYL-DIRECTED RESTRICTION ENZYME ECOKMCRA"/>
    <property type="match status" value="1"/>
</dbReference>
<dbReference type="EMBL" id="CP063304">
    <property type="protein sequence ID" value="QOV18945.1"/>
    <property type="molecule type" value="Genomic_DNA"/>
</dbReference>
<reference evidence="4 5" key="1">
    <citation type="submission" date="2020-10" db="EMBL/GenBank/DDBJ databases">
        <title>Blautia liquoris sp.nov., isolated from the mud in a fermentation cellar used for the production of Chinese strong-flavoured liquor.</title>
        <authorList>
            <person name="Lu L."/>
        </authorList>
    </citation>
    <scope>NUCLEOTIDE SEQUENCE [LARGE SCALE GENOMIC DNA]</scope>
    <source>
        <strain evidence="4 5">LZLJ-3</strain>
    </source>
</reference>
<dbReference type="CDD" id="cd00085">
    <property type="entry name" value="HNHc"/>
    <property type="match status" value="1"/>
</dbReference>
<keyword evidence="4" id="KW-0540">Nuclease</keyword>
<feature type="coiled-coil region" evidence="1">
    <location>
        <begin position="152"/>
        <end position="189"/>
    </location>
</feature>
<feature type="transmembrane region" description="Helical" evidence="2">
    <location>
        <begin position="20"/>
        <end position="51"/>
    </location>
</feature>
<feature type="domain" description="HNH nuclease" evidence="3">
    <location>
        <begin position="276"/>
        <end position="332"/>
    </location>
</feature>
<proteinExistence type="predicted"/>
<accession>A0A7M2RF22</accession>
<dbReference type="GO" id="GO:0003676">
    <property type="term" value="F:nucleic acid binding"/>
    <property type="evidence" value="ECO:0007669"/>
    <property type="project" value="InterPro"/>
</dbReference>
<keyword evidence="5" id="KW-1185">Reference proteome</keyword>
<keyword evidence="2" id="KW-1133">Transmembrane helix</keyword>
<keyword evidence="2" id="KW-0472">Membrane</keyword>
<dbReference type="Pfam" id="PF01844">
    <property type="entry name" value="HNH"/>
    <property type="match status" value="1"/>
</dbReference>
<gene>
    <name evidence="4" type="ORF">INP51_13270</name>
</gene>
<dbReference type="AlphaFoldDB" id="A0A7M2RF22"/>
<evidence type="ECO:0000313" key="4">
    <source>
        <dbReference type="EMBL" id="QOV18945.1"/>
    </source>
</evidence>
<dbReference type="KEGG" id="bliq:INP51_13270"/>
<dbReference type="InterPro" id="IPR003615">
    <property type="entry name" value="HNH_nuc"/>
</dbReference>
<sequence>MLYRKVQQKSKEERKLDMQFIIWIIVIALIVYLFSVMWPLFIFLAIALAVWKAYEFYYYRSSAFMEIKQSINNYINDCNELNSHIENLKHTGLLSARTDYGDASYQDSSKWNFQRKHLKDQKYAPNVHNCSRTVCDNARKKPFEYVCKYFGIKATEETLSTFENALNNIEAAEEGKRHLQAEKDKILDSITADIPTLIKKFSKKKLERNLGFEQIDMSTAYFPKYIFKYVSSGGNASTHCDVVMDVDNLNRFVLFLSEKIKFNKSIAGQRALMTSKLRQHIKERDAFTCKQCGASIQQEPNLLLEIDHIVPVSKGGLTTEDNLQTLCWRCNRSKGAKI</sequence>
<dbReference type="InterPro" id="IPR052892">
    <property type="entry name" value="NA-targeting_endonuclease"/>
</dbReference>
<evidence type="ECO:0000256" key="2">
    <source>
        <dbReference type="SAM" id="Phobius"/>
    </source>
</evidence>
<evidence type="ECO:0000256" key="1">
    <source>
        <dbReference type="SAM" id="Coils"/>
    </source>
</evidence>
<keyword evidence="4" id="KW-0255">Endonuclease</keyword>
<dbReference type="GO" id="GO:0004519">
    <property type="term" value="F:endonuclease activity"/>
    <property type="evidence" value="ECO:0007669"/>
    <property type="project" value="UniProtKB-KW"/>
</dbReference>
<evidence type="ECO:0000313" key="5">
    <source>
        <dbReference type="Proteomes" id="UP000593601"/>
    </source>
</evidence>
<keyword evidence="1" id="KW-0175">Coiled coil</keyword>
<dbReference type="Gene3D" id="1.10.30.50">
    <property type="match status" value="1"/>
</dbReference>
<protein>
    <submittedName>
        <fullName evidence="4">HNH endonuclease</fullName>
    </submittedName>
</protein>
<dbReference type="SMART" id="SM00507">
    <property type="entry name" value="HNHc"/>
    <property type="match status" value="1"/>
</dbReference>
<dbReference type="GO" id="GO:0008270">
    <property type="term" value="F:zinc ion binding"/>
    <property type="evidence" value="ECO:0007669"/>
    <property type="project" value="InterPro"/>
</dbReference>